<proteinExistence type="predicted"/>
<dbReference type="OrthoDB" id="2129362at2759"/>
<organism evidence="1 2">
    <name type="scientific">Sphaerulina musiva (strain SO2202)</name>
    <name type="common">Poplar stem canker fungus</name>
    <name type="synonym">Septoria musiva</name>
    <dbReference type="NCBI Taxonomy" id="692275"/>
    <lineage>
        <taxon>Eukaryota</taxon>
        <taxon>Fungi</taxon>
        <taxon>Dikarya</taxon>
        <taxon>Ascomycota</taxon>
        <taxon>Pezizomycotina</taxon>
        <taxon>Dothideomycetes</taxon>
        <taxon>Dothideomycetidae</taxon>
        <taxon>Mycosphaerellales</taxon>
        <taxon>Mycosphaerellaceae</taxon>
        <taxon>Sphaerulina</taxon>
    </lineage>
</organism>
<dbReference type="GeneID" id="27907359"/>
<dbReference type="Proteomes" id="UP000016931">
    <property type="component" value="Unassembled WGS sequence"/>
</dbReference>
<dbReference type="RefSeq" id="XP_016763270.1">
    <property type="nucleotide sequence ID" value="XM_016910222.1"/>
</dbReference>
<name>M3DBC1_SPHMS</name>
<protein>
    <recommendedName>
        <fullName evidence="3">N-acetyltransferase domain-containing protein</fullName>
    </recommendedName>
</protein>
<evidence type="ECO:0008006" key="3">
    <source>
        <dbReference type="Google" id="ProtNLM"/>
    </source>
</evidence>
<reference evidence="1 2" key="1">
    <citation type="journal article" date="2012" name="PLoS Pathog.">
        <title>Diverse lifestyles and strategies of plant pathogenesis encoded in the genomes of eighteen Dothideomycetes fungi.</title>
        <authorList>
            <person name="Ohm R.A."/>
            <person name="Feau N."/>
            <person name="Henrissat B."/>
            <person name="Schoch C.L."/>
            <person name="Horwitz B.A."/>
            <person name="Barry K.W."/>
            <person name="Condon B.J."/>
            <person name="Copeland A.C."/>
            <person name="Dhillon B."/>
            <person name="Glaser F."/>
            <person name="Hesse C.N."/>
            <person name="Kosti I."/>
            <person name="LaButti K."/>
            <person name="Lindquist E.A."/>
            <person name="Lucas S."/>
            <person name="Salamov A.A."/>
            <person name="Bradshaw R.E."/>
            <person name="Ciuffetti L."/>
            <person name="Hamelin R.C."/>
            <person name="Kema G.H.J."/>
            <person name="Lawrence C."/>
            <person name="Scott J.A."/>
            <person name="Spatafora J.W."/>
            <person name="Turgeon B.G."/>
            <person name="de Wit P.J.G.M."/>
            <person name="Zhong S."/>
            <person name="Goodwin S.B."/>
            <person name="Grigoriev I.V."/>
        </authorList>
    </citation>
    <scope>NUCLEOTIDE SEQUENCE [LARGE SCALE GENOMIC DNA]</scope>
    <source>
        <strain evidence="1 2">SO2202</strain>
    </source>
</reference>
<evidence type="ECO:0000313" key="2">
    <source>
        <dbReference type="Proteomes" id="UP000016931"/>
    </source>
</evidence>
<dbReference type="STRING" id="692275.M3DBC1"/>
<dbReference type="HOGENOM" id="CLU_1042686_0_0_1"/>
<dbReference type="Gene3D" id="3.40.630.30">
    <property type="match status" value="1"/>
</dbReference>
<dbReference type="eggNOG" id="ENOG502SV8I">
    <property type="taxonomic scope" value="Eukaryota"/>
</dbReference>
<dbReference type="EMBL" id="KB456261">
    <property type="protein sequence ID" value="EMF15149.1"/>
    <property type="molecule type" value="Genomic_DNA"/>
</dbReference>
<keyword evidence="2" id="KW-1185">Reference proteome</keyword>
<dbReference type="AlphaFoldDB" id="M3DBC1"/>
<evidence type="ECO:0000313" key="1">
    <source>
        <dbReference type="EMBL" id="EMF15149.1"/>
    </source>
</evidence>
<dbReference type="SUPFAM" id="SSF55729">
    <property type="entry name" value="Acyl-CoA N-acyltransferases (Nat)"/>
    <property type="match status" value="1"/>
</dbReference>
<sequence length="267" mass="30772">MRRAKACEKRQVAQYADCVWEPEFLKPIRDRKLAGIYLRHAVSDDMEAVCNILNYYVEHTTSVSETERPTVMELREQFKKITQQSKLPFLVACEKGALLRAKYSRNGDLLLDPRQLPDTIVGFGRAVDYGNGDEMYRSTAVLEIFIRQTHVLRRIGTCIMDKMLGLLDPDHIERGGYEVGDDNLEGARPVRNIKNIVVDYLYSTDRPERLESMRRRLVQGYQFEEVGKLRDIGRKLDRSVSKAVFMRTTGAVLDHTDPPEVIYSAWP</sequence>
<gene>
    <name evidence="1" type="ORF">SEPMUDRAFT_79520</name>
</gene>
<accession>M3DBC1</accession>
<dbReference type="InterPro" id="IPR016181">
    <property type="entry name" value="Acyl_CoA_acyltransferase"/>
</dbReference>